<dbReference type="RefSeq" id="WP_281836392.1">
    <property type="nucleotide sequence ID" value="NZ_BSDY01000011.1"/>
</dbReference>
<comment type="caution">
    <text evidence="10">The sequence shown here is derived from an EMBL/GenBank/DDBJ whole genome shotgun (WGS) entry which is preliminary data.</text>
</comment>
<comment type="similarity">
    <text evidence="2">Belongs to the ABC-4 integral membrane protein family. LolC/E subfamily.</text>
</comment>
<dbReference type="PANTHER" id="PTHR30489">
    <property type="entry name" value="LIPOPROTEIN-RELEASING SYSTEM TRANSMEMBRANE PROTEIN LOLE"/>
    <property type="match status" value="1"/>
</dbReference>
<dbReference type="Pfam" id="PF02687">
    <property type="entry name" value="FtsX"/>
    <property type="match status" value="1"/>
</dbReference>
<dbReference type="InterPro" id="IPR003838">
    <property type="entry name" value="ABC3_permease_C"/>
</dbReference>
<name>A0A9W6GMS4_9FUSO</name>
<evidence type="ECO:0000256" key="1">
    <source>
        <dbReference type="ARBA" id="ARBA00004651"/>
    </source>
</evidence>
<evidence type="ECO:0000256" key="3">
    <source>
        <dbReference type="ARBA" id="ARBA00022475"/>
    </source>
</evidence>
<evidence type="ECO:0000256" key="7">
    <source>
        <dbReference type="SAM" id="Phobius"/>
    </source>
</evidence>
<evidence type="ECO:0000259" key="9">
    <source>
        <dbReference type="Pfam" id="PF12704"/>
    </source>
</evidence>
<gene>
    <name evidence="10" type="ORF">PM10SUCC1_24940</name>
</gene>
<feature type="transmembrane region" description="Helical" evidence="7">
    <location>
        <begin position="307"/>
        <end position="334"/>
    </location>
</feature>
<proteinExistence type="inferred from homology"/>
<organism evidence="10 11">
    <name type="scientific">Propionigenium maris DSM 9537</name>
    <dbReference type="NCBI Taxonomy" id="1123000"/>
    <lineage>
        <taxon>Bacteria</taxon>
        <taxon>Fusobacteriati</taxon>
        <taxon>Fusobacteriota</taxon>
        <taxon>Fusobacteriia</taxon>
        <taxon>Fusobacteriales</taxon>
        <taxon>Fusobacteriaceae</taxon>
        <taxon>Propionigenium</taxon>
    </lineage>
</organism>
<sequence length="401" mass="44813">MEMLAVAMRNLKRNRKRTLLTIIVVVVSTMGMTFGLSWIEGEKDLFLETGRRGTGDVRITALDYDLRSKSLDLESNISHSQAERAVGELSMEVVGTGRIRFGGLVYFGEESEKASGTGIEERDNEIIGFDRFIYEGEFLKKDDEILIGERVRRKLGLKLGDEVALLTATWNKSLYSLNYRVAGFYKMDNTRLNKSFYITLGGAQNLLDMEDRVTEYLIYSRGDEERIKEELTSSMGEEVLIKRWDEIGVNENFSKILPVVQGIFLILFSTLAGFSTSNTMLMVVFERRREIGILKALGMREGEIRRLFLLEGFLMGGTGSLLGVVIGGALAIYLGRVGVDFGDMLEAFTTELNIKGVISPRLTLTIVILSLSVGLFTSIVATLLAVAPEVRKEAAMNMRIE</sequence>
<evidence type="ECO:0000256" key="6">
    <source>
        <dbReference type="ARBA" id="ARBA00023136"/>
    </source>
</evidence>
<protein>
    <recommendedName>
        <fullName evidence="12">ABC transporter permease</fullName>
    </recommendedName>
</protein>
<keyword evidence="6 7" id="KW-0472">Membrane</keyword>
<dbReference type="Proteomes" id="UP001144471">
    <property type="component" value="Unassembled WGS sequence"/>
</dbReference>
<dbReference type="Pfam" id="PF12704">
    <property type="entry name" value="MacB_PCD"/>
    <property type="match status" value="1"/>
</dbReference>
<dbReference type="EMBL" id="BSDY01000011">
    <property type="protein sequence ID" value="GLI56980.1"/>
    <property type="molecule type" value="Genomic_DNA"/>
</dbReference>
<dbReference type="InterPro" id="IPR025857">
    <property type="entry name" value="MacB_PCD"/>
</dbReference>
<dbReference type="InterPro" id="IPR051447">
    <property type="entry name" value="Lipoprotein-release_system"/>
</dbReference>
<feature type="domain" description="ABC3 transporter permease C-terminal" evidence="8">
    <location>
        <begin position="263"/>
        <end position="385"/>
    </location>
</feature>
<evidence type="ECO:0000256" key="4">
    <source>
        <dbReference type="ARBA" id="ARBA00022692"/>
    </source>
</evidence>
<dbReference type="PANTHER" id="PTHR30489:SF0">
    <property type="entry name" value="LIPOPROTEIN-RELEASING SYSTEM TRANSMEMBRANE PROTEIN LOLE"/>
    <property type="match status" value="1"/>
</dbReference>
<keyword evidence="4 7" id="KW-0812">Transmembrane</keyword>
<keyword evidence="11" id="KW-1185">Reference proteome</keyword>
<reference evidence="10" key="1">
    <citation type="submission" date="2022-12" db="EMBL/GenBank/DDBJ databases">
        <title>Reference genome sequencing for broad-spectrum identification of bacterial and archaeal isolates by mass spectrometry.</title>
        <authorList>
            <person name="Sekiguchi Y."/>
            <person name="Tourlousse D.M."/>
        </authorList>
    </citation>
    <scope>NUCLEOTIDE SEQUENCE</scope>
    <source>
        <strain evidence="10">10succ1</strain>
    </source>
</reference>
<feature type="transmembrane region" description="Helical" evidence="7">
    <location>
        <begin position="362"/>
        <end position="386"/>
    </location>
</feature>
<evidence type="ECO:0000313" key="10">
    <source>
        <dbReference type="EMBL" id="GLI56980.1"/>
    </source>
</evidence>
<evidence type="ECO:0000313" key="11">
    <source>
        <dbReference type="Proteomes" id="UP001144471"/>
    </source>
</evidence>
<evidence type="ECO:0008006" key="12">
    <source>
        <dbReference type="Google" id="ProtNLM"/>
    </source>
</evidence>
<evidence type="ECO:0000259" key="8">
    <source>
        <dbReference type="Pfam" id="PF02687"/>
    </source>
</evidence>
<feature type="domain" description="MacB-like periplasmic core" evidence="9">
    <location>
        <begin position="18"/>
        <end position="214"/>
    </location>
</feature>
<keyword evidence="3" id="KW-1003">Cell membrane</keyword>
<dbReference type="GO" id="GO:0044874">
    <property type="term" value="P:lipoprotein localization to outer membrane"/>
    <property type="evidence" value="ECO:0007669"/>
    <property type="project" value="TreeGrafter"/>
</dbReference>
<dbReference type="GO" id="GO:0098797">
    <property type="term" value="C:plasma membrane protein complex"/>
    <property type="evidence" value="ECO:0007669"/>
    <property type="project" value="TreeGrafter"/>
</dbReference>
<feature type="transmembrane region" description="Helical" evidence="7">
    <location>
        <begin position="262"/>
        <end position="286"/>
    </location>
</feature>
<accession>A0A9W6GMS4</accession>
<comment type="subcellular location">
    <subcellularLocation>
        <location evidence="1">Cell membrane</location>
        <topology evidence="1">Multi-pass membrane protein</topology>
    </subcellularLocation>
</comment>
<evidence type="ECO:0000256" key="2">
    <source>
        <dbReference type="ARBA" id="ARBA00005236"/>
    </source>
</evidence>
<feature type="transmembrane region" description="Helical" evidence="7">
    <location>
        <begin position="20"/>
        <end position="39"/>
    </location>
</feature>
<dbReference type="AlphaFoldDB" id="A0A9W6GMS4"/>
<evidence type="ECO:0000256" key="5">
    <source>
        <dbReference type="ARBA" id="ARBA00022989"/>
    </source>
</evidence>
<keyword evidence="5 7" id="KW-1133">Transmembrane helix</keyword>